<dbReference type="GO" id="GO:0005737">
    <property type="term" value="C:cytoplasm"/>
    <property type="evidence" value="ECO:0007669"/>
    <property type="project" value="UniProtKB-SubCell"/>
</dbReference>
<keyword evidence="8 10" id="KW-0411">Iron-sulfur</keyword>
<dbReference type="SMART" id="SM00729">
    <property type="entry name" value="Elp3"/>
    <property type="match status" value="1"/>
</dbReference>
<evidence type="ECO:0000256" key="9">
    <source>
        <dbReference type="ARBA" id="ARBA00023186"/>
    </source>
</evidence>
<evidence type="ECO:0000256" key="5">
    <source>
        <dbReference type="ARBA" id="ARBA00022691"/>
    </source>
</evidence>
<evidence type="ECO:0000256" key="6">
    <source>
        <dbReference type="ARBA" id="ARBA00022723"/>
    </source>
</evidence>
<accession>Q0A5U9</accession>
<evidence type="ECO:0000256" key="1">
    <source>
        <dbReference type="ARBA" id="ARBA00001966"/>
    </source>
</evidence>
<dbReference type="OrthoDB" id="9808022at2"/>
<dbReference type="GO" id="GO:0004109">
    <property type="term" value="F:coproporphyrinogen oxidase activity"/>
    <property type="evidence" value="ECO:0007669"/>
    <property type="project" value="InterPro"/>
</dbReference>
<evidence type="ECO:0000256" key="3">
    <source>
        <dbReference type="ARBA" id="ARBA00017228"/>
    </source>
</evidence>
<dbReference type="InterPro" id="IPR010723">
    <property type="entry name" value="HemN_C"/>
</dbReference>
<keyword evidence="10" id="KW-0963">Cytoplasm</keyword>
<dbReference type="GO" id="GO:0006779">
    <property type="term" value="P:porphyrin-containing compound biosynthetic process"/>
    <property type="evidence" value="ECO:0007669"/>
    <property type="project" value="InterPro"/>
</dbReference>
<gene>
    <name evidence="12" type="ordered locus">Mlg_2448</name>
</gene>
<protein>
    <recommendedName>
        <fullName evidence="3 10">Heme chaperone HemW</fullName>
    </recommendedName>
</protein>
<comment type="similarity">
    <text evidence="2">Belongs to the anaerobic coproporphyrinogen-III oxidase family. HemW subfamily.</text>
</comment>
<dbReference type="SFLD" id="SFLDF00562">
    <property type="entry name" value="HemN-like__clustered_with_heat"/>
    <property type="match status" value="1"/>
</dbReference>
<evidence type="ECO:0000313" key="12">
    <source>
        <dbReference type="EMBL" id="ABI57788.1"/>
    </source>
</evidence>
<dbReference type="InterPro" id="IPR004559">
    <property type="entry name" value="HemW-like"/>
</dbReference>
<dbReference type="Pfam" id="PF06969">
    <property type="entry name" value="HemN_C"/>
    <property type="match status" value="1"/>
</dbReference>
<dbReference type="EMBL" id="CP000453">
    <property type="protein sequence ID" value="ABI57788.1"/>
    <property type="molecule type" value="Genomic_DNA"/>
</dbReference>
<proteinExistence type="inferred from homology"/>
<dbReference type="AlphaFoldDB" id="Q0A5U9"/>
<dbReference type="Proteomes" id="UP000001962">
    <property type="component" value="Chromosome"/>
</dbReference>
<dbReference type="InterPro" id="IPR007197">
    <property type="entry name" value="rSAM"/>
</dbReference>
<comment type="subcellular location">
    <subcellularLocation>
        <location evidence="10">Cytoplasm</location>
    </subcellularLocation>
</comment>
<keyword evidence="10" id="KW-0004">4Fe-4S</keyword>
<dbReference type="GO" id="GO:0046872">
    <property type="term" value="F:metal ion binding"/>
    <property type="evidence" value="ECO:0007669"/>
    <property type="project" value="UniProtKB-UniRule"/>
</dbReference>
<dbReference type="RefSeq" id="WP_011630181.1">
    <property type="nucleotide sequence ID" value="NC_008340.1"/>
</dbReference>
<dbReference type="SFLD" id="SFLDS00029">
    <property type="entry name" value="Radical_SAM"/>
    <property type="match status" value="1"/>
</dbReference>
<comment type="cofactor">
    <cofactor evidence="1">
        <name>[4Fe-4S] cluster</name>
        <dbReference type="ChEBI" id="CHEBI:49883"/>
    </cofactor>
</comment>
<dbReference type="CDD" id="cd01335">
    <property type="entry name" value="Radical_SAM"/>
    <property type="match status" value="1"/>
</dbReference>
<feature type="domain" description="Radical SAM core" evidence="11">
    <location>
        <begin position="6"/>
        <end position="250"/>
    </location>
</feature>
<reference evidence="13" key="1">
    <citation type="submission" date="2006-08" db="EMBL/GenBank/DDBJ databases">
        <title>Complete sequence of Alkalilimnicola ehrilichei MLHE-1.</title>
        <authorList>
            <person name="Copeland A."/>
            <person name="Lucas S."/>
            <person name="Lapidus A."/>
            <person name="Barry K."/>
            <person name="Detter J.C."/>
            <person name="Glavina del Rio T."/>
            <person name="Hammon N."/>
            <person name="Israni S."/>
            <person name="Dalin E."/>
            <person name="Tice H."/>
            <person name="Pitluck S."/>
            <person name="Sims D."/>
            <person name="Brettin T."/>
            <person name="Bruce D."/>
            <person name="Han C."/>
            <person name="Tapia R."/>
            <person name="Gilna P."/>
            <person name="Schmutz J."/>
            <person name="Larimer F."/>
            <person name="Land M."/>
            <person name="Hauser L."/>
            <person name="Kyrpides N."/>
            <person name="Mikhailova N."/>
            <person name="Oremland R.S."/>
            <person name="Hoeft S.E."/>
            <person name="Switzer-Blum J."/>
            <person name="Kulp T."/>
            <person name="King G."/>
            <person name="Tabita R."/>
            <person name="Witte B."/>
            <person name="Santini J.M."/>
            <person name="Basu P."/>
            <person name="Hollibaugh J.T."/>
            <person name="Xie G."/>
            <person name="Stolz J.F."/>
            <person name="Richardson P."/>
        </authorList>
    </citation>
    <scope>NUCLEOTIDE SEQUENCE [LARGE SCALE GENOMIC DNA]</scope>
    <source>
        <strain evidence="13">ATCC BAA-1101 / DSM 17681 / MLHE-1</strain>
    </source>
</reference>
<organism evidence="12 13">
    <name type="scientific">Alkalilimnicola ehrlichii (strain ATCC BAA-1101 / DSM 17681 / MLHE-1)</name>
    <dbReference type="NCBI Taxonomy" id="187272"/>
    <lineage>
        <taxon>Bacteria</taxon>
        <taxon>Pseudomonadati</taxon>
        <taxon>Pseudomonadota</taxon>
        <taxon>Gammaproteobacteria</taxon>
        <taxon>Chromatiales</taxon>
        <taxon>Ectothiorhodospiraceae</taxon>
        <taxon>Alkalilimnicola</taxon>
    </lineage>
</organism>
<dbReference type="KEGG" id="aeh:Mlg_2448"/>
<dbReference type="eggNOG" id="COG0635">
    <property type="taxonomic scope" value="Bacteria"/>
</dbReference>
<keyword evidence="7 10" id="KW-0408">Iron</keyword>
<keyword evidence="12" id="KW-0560">Oxidoreductase</keyword>
<keyword evidence="4 10" id="KW-0349">Heme</keyword>
<keyword evidence="13" id="KW-1185">Reference proteome</keyword>
<dbReference type="SFLD" id="SFLDG01065">
    <property type="entry name" value="anaerobic_coproporphyrinogen-I"/>
    <property type="match status" value="1"/>
</dbReference>
<dbReference type="InterPro" id="IPR006638">
    <property type="entry name" value="Elp3/MiaA/NifB-like_rSAM"/>
</dbReference>
<evidence type="ECO:0000256" key="4">
    <source>
        <dbReference type="ARBA" id="ARBA00022617"/>
    </source>
</evidence>
<dbReference type="NCBIfam" id="TIGR00539">
    <property type="entry name" value="hemN_rel"/>
    <property type="match status" value="1"/>
</dbReference>
<dbReference type="HOGENOM" id="CLU_027579_2_1_6"/>
<evidence type="ECO:0000256" key="8">
    <source>
        <dbReference type="ARBA" id="ARBA00023014"/>
    </source>
</evidence>
<comment type="function">
    <text evidence="10">Probably acts as a heme chaperone, transferring heme to an unknown acceptor. Binds one molecule of heme per monomer, possibly covalently. Binds 1 [4Fe-4S] cluster. The cluster is coordinated with 3 cysteines and an exchangeable S-adenosyl-L-methionine.</text>
</comment>
<dbReference type="InterPro" id="IPR058240">
    <property type="entry name" value="rSAM_sf"/>
</dbReference>
<dbReference type="Gene3D" id="3.20.20.70">
    <property type="entry name" value="Aldolase class I"/>
    <property type="match status" value="1"/>
</dbReference>
<dbReference type="Pfam" id="PF04055">
    <property type="entry name" value="Radical_SAM"/>
    <property type="match status" value="1"/>
</dbReference>
<sequence>MNPQAGTPPPPLGVYLHLPWCVQKCPYCDFNSHAPARADRRADASTLPAIPHERYTRAVLTDLASAAGPLQGRRVETVFIGGGTPSLFPPEAIGGLLEALDRRLGLTGDAEITLEANPGTVEQGRFHGYRAAGVNRLSIGVQSFDAGALRRLGRIHGPEEARRAVRAARRAGFRRINLDLMYALPGQTTAQALADVEAALALAPEHISHYQLTLEPGTPFHSRPPADLPDEARLLALEAACRERLAAAGLTRYEVSAWAHPGEACRHNLNYWRFGDYLGLGAGAHGKLSDPARDEIRREARVRMPGTYMAQAGTPAAIAELRRLQNGDIVLEFMMNALRLAEGFHRDDWRRHTGRPTTLFEDRVAEAVTDGLLSDDGGRIRPTQRGWQLLDGLLQRFL</sequence>
<name>Q0A5U9_ALKEH</name>
<dbReference type="InterPro" id="IPR013785">
    <property type="entry name" value="Aldolase_TIM"/>
</dbReference>
<dbReference type="InterPro" id="IPR034505">
    <property type="entry name" value="Coproporphyrinogen-III_oxidase"/>
</dbReference>
<dbReference type="SFLD" id="SFLDF00288">
    <property type="entry name" value="HemN-like__clustered_with_nucl"/>
    <property type="match status" value="1"/>
</dbReference>
<evidence type="ECO:0000256" key="10">
    <source>
        <dbReference type="RuleBase" id="RU364116"/>
    </source>
</evidence>
<evidence type="ECO:0000256" key="7">
    <source>
        <dbReference type="ARBA" id="ARBA00023004"/>
    </source>
</evidence>
<keyword evidence="9 10" id="KW-0143">Chaperone</keyword>
<keyword evidence="5 10" id="KW-0949">S-adenosyl-L-methionine</keyword>
<dbReference type="GO" id="GO:0051539">
    <property type="term" value="F:4 iron, 4 sulfur cluster binding"/>
    <property type="evidence" value="ECO:0007669"/>
    <property type="project" value="UniProtKB-UniRule"/>
</dbReference>
<evidence type="ECO:0000313" key="13">
    <source>
        <dbReference type="Proteomes" id="UP000001962"/>
    </source>
</evidence>
<evidence type="ECO:0000256" key="2">
    <source>
        <dbReference type="ARBA" id="ARBA00006100"/>
    </source>
</evidence>
<keyword evidence="6 10" id="KW-0479">Metal-binding</keyword>
<dbReference type="PANTHER" id="PTHR13932">
    <property type="entry name" value="COPROPORPHYRINIGEN III OXIDASE"/>
    <property type="match status" value="1"/>
</dbReference>
<dbReference type="SUPFAM" id="SSF102114">
    <property type="entry name" value="Radical SAM enzymes"/>
    <property type="match status" value="1"/>
</dbReference>
<dbReference type="PANTHER" id="PTHR13932:SF5">
    <property type="entry name" value="RADICAL S-ADENOSYL METHIONINE DOMAIN-CONTAINING PROTEIN 1, MITOCHONDRIAL"/>
    <property type="match status" value="1"/>
</dbReference>
<evidence type="ECO:0000259" key="11">
    <source>
        <dbReference type="PROSITE" id="PS51918"/>
    </source>
</evidence>
<dbReference type="PROSITE" id="PS51918">
    <property type="entry name" value="RADICAL_SAM"/>
    <property type="match status" value="1"/>
</dbReference>